<dbReference type="Proteomes" id="UP000662185">
    <property type="component" value="Unassembled WGS sequence"/>
</dbReference>
<dbReference type="AlphaFoldDB" id="A0A926WGK3"/>
<evidence type="ECO:0000256" key="2">
    <source>
        <dbReference type="SAM" id="MobiDB-lite"/>
    </source>
</evidence>
<evidence type="ECO:0000313" key="4">
    <source>
        <dbReference type="Proteomes" id="UP000662185"/>
    </source>
</evidence>
<evidence type="ECO:0000256" key="1">
    <source>
        <dbReference type="SAM" id="Coils"/>
    </source>
</evidence>
<feature type="coiled-coil region" evidence="1">
    <location>
        <begin position="148"/>
        <end position="234"/>
    </location>
</feature>
<comment type="caution">
    <text evidence="3">The sequence shown here is derived from an EMBL/GenBank/DDBJ whole genome shotgun (WGS) entry which is preliminary data.</text>
</comment>
<feature type="compositionally biased region" description="Basic and acidic residues" evidence="2">
    <location>
        <begin position="44"/>
        <end position="54"/>
    </location>
</feature>
<accession>A0A926WGK3</accession>
<name>A0A926WGK3_9NOST</name>
<keyword evidence="4" id="KW-1185">Reference proteome</keyword>
<reference evidence="4" key="1">
    <citation type="journal article" date="2020" name="ISME J.">
        <title>Comparative genomics reveals insights into cyanobacterial evolution and habitat adaptation.</title>
        <authorList>
            <person name="Chen M.Y."/>
            <person name="Teng W.K."/>
            <person name="Zhao L."/>
            <person name="Hu C.X."/>
            <person name="Zhou Y.K."/>
            <person name="Han B.P."/>
            <person name="Song L.R."/>
            <person name="Shu W.S."/>
        </authorList>
    </citation>
    <scope>NUCLEOTIDE SEQUENCE [LARGE SCALE GENOMIC DNA]</scope>
    <source>
        <strain evidence="4">FACHB-251</strain>
    </source>
</reference>
<feature type="region of interest" description="Disordered" evidence="2">
    <location>
        <begin position="30"/>
        <end position="66"/>
    </location>
</feature>
<keyword evidence="1" id="KW-0175">Coiled coil</keyword>
<sequence length="367" mass="42038">MPAKKPTEKSTKAEILQAYEELAKEQAALKSALEQAQKETPSVSKEKPKAEPKPEPTIAMSQPTIQSPSIQQKMNNTIESLAKIQLGFGSAANELSEQLSTKASKLAEIGECVTNEIQQLAQLHNLEISEDILDTLIQSYDDNAKAYQQEYNERHEVLSQEILELRNAWAKEQEEHQRTIKERNDNLNRTRQRDATEYKYDLELQRKLASDEYAQQEKLLYKELEELQQETEKQWTEREKAISEREKQFEELKTKVEAFPKEKEAAIKKATEEGKGIASYQAKVKADLNAKEVEGQKRFYEQRLQSLELTITNQETRLQNLSKQLESALKQVQDLAVKAIEGTANVNSYQAIKEIALEQAKSQVKNK</sequence>
<feature type="coiled-coil region" evidence="1">
    <location>
        <begin position="290"/>
        <end position="338"/>
    </location>
</feature>
<protein>
    <recommendedName>
        <fullName evidence="5">Myosin heavy chain</fullName>
    </recommendedName>
</protein>
<proteinExistence type="predicted"/>
<evidence type="ECO:0008006" key="5">
    <source>
        <dbReference type="Google" id="ProtNLM"/>
    </source>
</evidence>
<organism evidence="3 4">
    <name type="scientific">Anabaena sphaerica FACHB-251</name>
    <dbReference type="NCBI Taxonomy" id="2692883"/>
    <lineage>
        <taxon>Bacteria</taxon>
        <taxon>Bacillati</taxon>
        <taxon>Cyanobacteriota</taxon>
        <taxon>Cyanophyceae</taxon>
        <taxon>Nostocales</taxon>
        <taxon>Nostocaceae</taxon>
        <taxon>Anabaena</taxon>
    </lineage>
</organism>
<dbReference type="EMBL" id="JACJQU010000004">
    <property type="protein sequence ID" value="MBD2293725.1"/>
    <property type="molecule type" value="Genomic_DNA"/>
</dbReference>
<gene>
    <name evidence="3" type="ORF">H6G06_09530</name>
</gene>
<evidence type="ECO:0000313" key="3">
    <source>
        <dbReference type="EMBL" id="MBD2293725.1"/>
    </source>
</evidence>
<dbReference type="RefSeq" id="WP_190559425.1">
    <property type="nucleotide sequence ID" value="NZ_JACJQU010000004.1"/>
</dbReference>